<evidence type="ECO:0000313" key="2">
    <source>
        <dbReference type="Proteomes" id="UP000179807"/>
    </source>
</evidence>
<dbReference type="EMBL" id="MLAK01000616">
    <property type="protein sequence ID" value="OHT10243.1"/>
    <property type="molecule type" value="Genomic_DNA"/>
</dbReference>
<name>A0A1J4KGA7_9EUKA</name>
<proteinExistence type="predicted"/>
<organism evidence="1 2">
    <name type="scientific">Tritrichomonas foetus</name>
    <dbReference type="NCBI Taxonomy" id="1144522"/>
    <lineage>
        <taxon>Eukaryota</taxon>
        <taxon>Metamonada</taxon>
        <taxon>Parabasalia</taxon>
        <taxon>Tritrichomonadida</taxon>
        <taxon>Tritrichomonadidae</taxon>
        <taxon>Tritrichomonas</taxon>
    </lineage>
</organism>
<dbReference type="VEuPathDB" id="TrichDB:TRFO_04246"/>
<reference evidence="1" key="1">
    <citation type="submission" date="2016-10" db="EMBL/GenBank/DDBJ databases">
        <authorList>
            <person name="Benchimol M."/>
            <person name="Almeida L.G."/>
            <person name="Vasconcelos A.T."/>
            <person name="Perreira-Neves A."/>
            <person name="Rosa I.A."/>
            <person name="Tasca T."/>
            <person name="Bogo M.R."/>
            <person name="de Souza W."/>
        </authorList>
    </citation>
    <scope>NUCLEOTIDE SEQUENCE [LARGE SCALE GENOMIC DNA]</scope>
    <source>
        <strain evidence="1">K</strain>
    </source>
</reference>
<comment type="caution">
    <text evidence="1">The sequence shown here is derived from an EMBL/GenBank/DDBJ whole genome shotgun (WGS) entry which is preliminary data.</text>
</comment>
<keyword evidence="2" id="KW-1185">Reference proteome</keyword>
<dbReference type="AlphaFoldDB" id="A0A1J4KGA7"/>
<accession>A0A1J4KGA7</accession>
<gene>
    <name evidence="1" type="ORF">TRFO_04246</name>
</gene>
<evidence type="ECO:0000313" key="1">
    <source>
        <dbReference type="EMBL" id="OHT10243.1"/>
    </source>
</evidence>
<dbReference type="GeneID" id="94826482"/>
<dbReference type="Proteomes" id="UP000179807">
    <property type="component" value="Unassembled WGS sequence"/>
</dbReference>
<protein>
    <submittedName>
        <fullName evidence="1">Uncharacterized protein</fullName>
    </submittedName>
</protein>
<sequence>MQLKSTNQLKLKKNFEFSGLLNSEEITNEEIQKVLKCFKAFDIFIKKQYAANNVISNIFVFYLIPLHNIKAKPLPIYYIEHFQGNADCRVISDIYDVIEILKMNELKLCLKFLSLDGDLKYKSFHDTFLHEWMNHFYVSKNLFNSVNMLFHIICDPNHVLKRLRYRFVNHMSLAWTTHSRRYTSLDVQELFDIPEKVFSYNSTTKMDDFNPKELFKRKNLAILFAYELWDLFAYFLICTSLSLVVHENLPRRTGLMMLSISTEFLIIYRRYMNATKTEKIPYFRANKTININGTTKLSVESVKKQTKRAKSVETHNQYVTTTFLDRFLIDHLLNGLVTLISVLGTEEKSFSMIDYGTMLLEHYFGRVRLGCRYDYEIDRIINVIDRLIMIDHLNFQSPDLSNHVTSRDYEFAHVENGAVILNDKDILTSRKIALALWDLIDPTILISQDKELLKQLPSDWKVILDDIFDLFSQMDKTKFSPPRNKSTTKSHLIRQHNKKIICRYSNTGYSKIKFRNVKSENCQ</sequence>
<dbReference type="RefSeq" id="XP_068363379.1">
    <property type="nucleotide sequence ID" value="XM_068491778.1"/>
</dbReference>